<sequence>MDSQVQTLALVVVVAAVYALARRIGALPPLLLVLVGLVASVVPGIPDYTLDPELVLTFFLPPLLYAASVQTSLPSLRDNARSIGLLAVGLVLFTALVVAVVAHAMVDGLPWGAAVALGAIVAPPDAVAATAVARRTGLPRRVVTLLEGESLVNDATALTTLRVAVASIAASSPSWGSAVGQLLVAAAGGVAVGVVTAKVVAFLRKRVDDPVMDSVISLLTPFAAFAASESWSSGVLAVVVAGILLGHKAPLIQSPQSRLQQAGIWSTIEFILQGVVFALVGLQLKSVVQGLEDDDLGHALLVSLAVSAAVVVSRPLWIFPATYLPRRIPSVRRHDPPPEWKVPAVISWAGMRGAVSLAAALSLDETVPHRRTLVLVTFVVIGVTLLLQGATLPWVIRRLGLHAPDPVADTLQEASVKQRASRAAESVLDELAARNPLPDGVEDRLRDGVRHRALSAWERLGSGPGGSANGPAPTETPSAAFARVRKAMLDAERAVLVQARDAGRLEHDVLQRLQRDLDLEETMLTRDDGD</sequence>
<evidence type="ECO:0000256" key="8">
    <source>
        <dbReference type="ARBA" id="ARBA00023136"/>
    </source>
</evidence>
<keyword evidence="6 10" id="KW-0915">Sodium</keyword>
<gene>
    <name evidence="12" type="ORF">CLV35_3146</name>
</gene>
<evidence type="ECO:0000313" key="12">
    <source>
        <dbReference type="EMBL" id="RKS71350.1"/>
    </source>
</evidence>
<dbReference type="PANTHER" id="PTHR10110:SF86">
    <property type="entry name" value="SODIUM_HYDROGEN EXCHANGER 7"/>
    <property type="match status" value="1"/>
</dbReference>
<dbReference type="RefSeq" id="WP_231121901.1">
    <property type="nucleotide sequence ID" value="NZ_RBWV01000014.1"/>
</dbReference>
<comment type="caution">
    <text evidence="10">Lacks conserved residue(s) required for the propagation of feature annotation.</text>
</comment>
<dbReference type="EMBL" id="RBWV01000014">
    <property type="protein sequence ID" value="RKS71350.1"/>
    <property type="molecule type" value="Genomic_DNA"/>
</dbReference>
<organism evidence="12 13">
    <name type="scientific">Motilibacter peucedani</name>
    <dbReference type="NCBI Taxonomy" id="598650"/>
    <lineage>
        <taxon>Bacteria</taxon>
        <taxon>Bacillati</taxon>
        <taxon>Actinomycetota</taxon>
        <taxon>Actinomycetes</taxon>
        <taxon>Motilibacterales</taxon>
        <taxon>Motilibacteraceae</taxon>
        <taxon>Motilibacter</taxon>
    </lineage>
</organism>
<keyword evidence="8 10" id="KW-0472">Membrane</keyword>
<name>A0A420XM85_9ACTN</name>
<keyword evidence="10" id="KW-0050">Antiport</keyword>
<comment type="subcellular location">
    <subcellularLocation>
        <location evidence="1 10">Cell membrane</location>
        <topology evidence="1 10">Multi-pass membrane protein</topology>
    </subcellularLocation>
</comment>
<comment type="caution">
    <text evidence="12">The sequence shown here is derived from an EMBL/GenBank/DDBJ whole genome shotgun (WGS) entry which is preliminary data.</text>
</comment>
<keyword evidence="7 10" id="KW-0406">Ion transport</keyword>
<feature type="transmembrane region" description="Helical" evidence="10">
    <location>
        <begin position="30"/>
        <end position="48"/>
    </location>
</feature>
<keyword evidence="13" id="KW-1185">Reference proteome</keyword>
<feature type="transmembrane region" description="Helical" evidence="10">
    <location>
        <begin position="54"/>
        <end position="73"/>
    </location>
</feature>
<feature type="transmembrane region" description="Helical" evidence="10">
    <location>
        <begin position="373"/>
        <end position="396"/>
    </location>
</feature>
<keyword evidence="3 10" id="KW-1003">Cell membrane</keyword>
<evidence type="ECO:0000256" key="6">
    <source>
        <dbReference type="ARBA" id="ARBA00023053"/>
    </source>
</evidence>
<comment type="similarity">
    <text evidence="10">Belongs to the monovalent cation:proton antiporter 1 (CPA1) transporter (TC 2.A.36) family.</text>
</comment>
<evidence type="ECO:0000256" key="10">
    <source>
        <dbReference type="RuleBase" id="RU366002"/>
    </source>
</evidence>
<evidence type="ECO:0000259" key="11">
    <source>
        <dbReference type="Pfam" id="PF00999"/>
    </source>
</evidence>
<keyword evidence="4 10" id="KW-0812">Transmembrane</keyword>
<feature type="transmembrane region" description="Helical" evidence="10">
    <location>
        <begin position="6"/>
        <end position="21"/>
    </location>
</feature>
<feature type="transmembrane region" description="Helical" evidence="10">
    <location>
        <begin position="182"/>
        <end position="203"/>
    </location>
</feature>
<dbReference type="AlphaFoldDB" id="A0A420XM85"/>
<dbReference type="InterPro" id="IPR006153">
    <property type="entry name" value="Cation/H_exchanger_TM"/>
</dbReference>
<dbReference type="Pfam" id="PF00999">
    <property type="entry name" value="Na_H_Exchanger"/>
    <property type="match status" value="1"/>
</dbReference>
<evidence type="ECO:0000256" key="4">
    <source>
        <dbReference type="ARBA" id="ARBA00022692"/>
    </source>
</evidence>
<dbReference type="FunCoup" id="A0A420XM85">
    <property type="interactions" value="175"/>
</dbReference>
<dbReference type="GO" id="GO:0051453">
    <property type="term" value="P:regulation of intracellular pH"/>
    <property type="evidence" value="ECO:0007669"/>
    <property type="project" value="TreeGrafter"/>
</dbReference>
<dbReference type="Proteomes" id="UP000281955">
    <property type="component" value="Unassembled WGS sequence"/>
</dbReference>
<accession>A0A420XM85</accession>
<dbReference type="InterPro" id="IPR018422">
    <property type="entry name" value="Cation/H_exchanger_CPA1"/>
</dbReference>
<feature type="transmembrane region" description="Helical" evidence="10">
    <location>
        <begin position="223"/>
        <end position="244"/>
    </location>
</feature>
<evidence type="ECO:0000256" key="9">
    <source>
        <dbReference type="ARBA" id="ARBA00023201"/>
    </source>
</evidence>
<protein>
    <submittedName>
        <fullName evidence="12">CPA1 family monovalent cation:H+ antiporter</fullName>
    </submittedName>
</protein>
<dbReference type="GO" id="GO:0098719">
    <property type="term" value="P:sodium ion import across plasma membrane"/>
    <property type="evidence" value="ECO:0007669"/>
    <property type="project" value="TreeGrafter"/>
</dbReference>
<comment type="function">
    <text evidence="10">Na(+)/H(+) antiporter that extrudes sodium in exchange for external protons.</text>
</comment>
<dbReference type="GO" id="GO:0015385">
    <property type="term" value="F:sodium:proton antiporter activity"/>
    <property type="evidence" value="ECO:0007669"/>
    <property type="project" value="InterPro"/>
</dbReference>
<reference evidence="12 13" key="1">
    <citation type="submission" date="2018-10" db="EMBL/GenBank/DDBJ databases">
        <title>Genomic Encyclopedia of Archaeal and Bacterial Type Strains, Phase II (KMG-II): from individual species to whole genera.</title>
        <authorList>
            <person name="Goeker M."/>
        </authorList>
    </citation>
    <scope>NUCLEOTIDE SEQUENCE [LARGE SCALE GENOMIC DNA]</scope>
    <source>
        <strain evidence="12 13">RP-AC37</strain>
    </source>
</reference>
<keyword evidence="2 10" id="KW-0813">Transport</keyword>
<evidence type="ECO:0000256" key="1">
    <source>
        <dbReference type="ARBA" id="ARBA00004651"/>
    </source>
</evidence>
<feature type="domain" description="Cation/H+ exchanger transmembrane" evidence="11">
    <location>
        <begin position="14"/>
        <end position="397"/>
    </location>
</feature>
<dbReference type="PANTHER" id="PTHR10110">
    <property type="entry name" value="SODIUM/HYDROGEN EXCHANGER"/>
    <property type="match status" value="1"/>
</dbReference>
<evidence type="ECO:0000256" key="2">
    <source>
        <dbReference type="ARBA" id="ARBA00022448"/>
    </source>
</evidence>
<feature type="transmembrane region" description="Helical" evidence="10">
    <location>
        <begin position="111"/>
        <end position="133"/>
    </location>
</feature>
<evidence type="ECO:0000256" key="3">
    <source>
        <dbReference type="ARBA" id="ARBA00022475"/>
    </source>
</evidence>
<evidence type="ECO:0000256" key="5">
    <source>
        <dbReference type="ARBA" id="ARBA00022989"/>
    </source>
</evidence>
<feature type="transmembrane region" description="Helical" evidence="10">
    <location>
        <begin position="85"/>
        <end position="105"/>
    </location>
</feature>
<proteinExistence type="inferred from homology"/>
<keyword evidence="9 10" id="KW-0739">Sodium transport</keyword>
<keyword evidence="5 10" id="KW-1133">Transmembrane helix</keyword>
<feature type="transmembrane region" description="Helical" evidence="10">
    <location>
        <begin position="296"/>
        <end position="319"/>
    </location>
</feature>
<dbReference type="GO" id="GO:0005886">
    <property type="term" value="C:plasma membrane"/>
    <property type="evidence" value="ECO:0007669"/>
    <property type="project" value="UniProtKB-SubCell"/>
</dbReference>
<dbReference type="InParanoid" id="A0A420XM85"/>
<evidence type="ECO:0000256" key="7">
    <source>
        <dbReference type="ARBA" id="ARBA00023065"/>
    </source>
</evidence>
<dbReference type="NCBIfam" id="TIGR00831">
    <property type="entry name" value="a_cpa1"/>
    <property type="match status" value="1"/>
</dbReference>
<evidence type="ECO:0000313" key="13">
    <source>
        <dbReference type="Proteomes" id="UP000281955"/>
    </source>
</evidence>
<dbReference type="GO" id="GO:0015386">
    <property type="term" value="F:potassium:proton antiporter activity"/>
    <property type="evidence" value="ECO:0007669"/>
    <property type="project" value="TreeGrafter"/>
</dbReference>
<dbReference type="InterPro" id="IPR004705">
    <property type="entry name" value="Cation/H_exchanger_CPA1_bac"/>
</dbReference>
<dbReference type="Gene3D" id="6.10.140.1330">
    <property type="match status" value="1"/>
</dbReference>
<feature type="transmembrane region" description="Helical" evidence="10">
    <location>
        <begin position="264"/>
        <end position="284"/>
    </location>
</feature>